<gene>
    <name evidence="2" type="ORF">NDU88_004116</name>
</gene>
<reference evidence="2" key="1">
    <citation type="journal article" date="2022" name="bioRxiv">
        <title>Sequencing and chromosome-scale assembly of the giantPleurodeles waltlgenome.</title>
        <authorList>
            <person name="Brown T."/>
            <person name="Elewa A."/>
            <person name="Iarovenko S."/>
            <person name="Subramanian E."/>
            <person name="Araus A.J."/>
            <person name="Petzold A."/>
            <person name="Susuki M."/>
            <person name="Suzuki K.-i.T."/>
            <person name="Hayashi T."/>
            <person name="Toyoda A."/>
            <person name="Oliveira C."/>
            <person name="Osipova E."/>
            <person name="Leigh N.D."/>
            <person name="Simon A."/>
            <person name="Yun M.H."/>
        </authorList>
    </citation>
    <scope>NUCLEOTIDE SEQUENCE</scope>
    <source>
        <strain evidence="2">20211129_DDA</strain>
        <tissue evidence="2">Liver</tissue>
    </source>
</reference>
<accession>A0AAV7T8E9</accession>
<keyword evidence="1" id="KW-0175">Coiled coil</keyword>
<comment type="caution">
    <text evidence="2">The sequence shown here is derived from an EMBL/GenBank/DDBJ whole genome shotgun (WGS) entry which is preliminary data.</text>
</comment>
<name>A0AAV7T8E9_PLEWA</name>
<protein>
    <submittedName>
        <fullName evidence="2">Uncharacterized protein</fullName>
    </submittedName>
</protein>
<evidence type="ECO:0000313" key="3">
    <source>
        <dbReference type="Proteomes" id="UP001066276"/>
    </source>
</evidence>
<sequence length="94" mass="10333">MKVVIRGVCKGSSISIRRTTEKDLTRQEATLEKLEATLATDQEALGEWDRQGHKVVNISRLQNVKAFLKVIGETFCGDLLLLSSFAGVSSDRAP</sequence>
<dbReference type="AlphaFoldDB" id="A0AAV7T8E9"/>
<evidence type="ECO:0000256" key="1">
    <source>
        <dbReference type="SAM" id="Coils"/>
    </source>
</evidence>
<evidence type="ECO:0000313" key="2">
    <source>
        <dbReference type="EMBL" id="KAJ1172269.1"/>
    </source>
</evidence>
<organism evidence="2 3">
    <name type="scientific">Pleurodeles waltl</name>
    <name type="common">Iberian ribbed newt</name>
    <dbReference type="NCBI Taxonomy" id="8319"/>
    <lineage>
        <taxon>Eukaryota</taxon>
        <taxon>Metazoa</taxon>
        <taxon>Chordata</taxon>
        <taxon>Craniata</taxon>
        <taxon>Vertebrata</taxon>
        <taxon>Euteleostomi</taxon>
        <taxon>Amphibia</taxon>
        <taxon>Batrachia</taxon>
        <taxon>Caudata</taxon>
        <taxon>Salamandroidea</taxon>
        <taxon>Salamandridae</taxon>
        <taxon>Pleurodelinae</taxon>
        <taxon>Pleurodeles</taxon>
    </lineage>
</organism>
<dbReference type="Proteomes" id="UP001066276">
    <property type="component" value="Chromosome 4_1"/>
</dbReference>
<keyword evidence="3" id="KW-1185">Reference proteome</keyword>
<dbReference type="EMBL" id="JANPWB010000007">
    <property type="protein sequence ID" value="KAJ1172269.1"/>
    <property type="molecule type" value="Genomic_DNA"/>
</dbReference>
<proteinExistence type="predicted"/>
<feature type="coiled-coil region" evidence="1">
    <location>
        <begin position="17"/>
        <end position="51"/>
    </location>
</feature>